<dbReference type="AlphaFoldDB" id="A0A9N7VZK8"/>
<dbReference type="GO" id="GO:0000289">
    <property type="term" value="P:nuclear-transcribed mRNA poly(A) tail shortening"/>
    <property type="evidence" value="ECO:0007669"/>
    <property type="project" value="TreeGrafter"/>
</dbReference>
<evidence type="ECO:0000256" key="1">
    <source>
        <dbReference type="ARBA" id="ARBA00004496"/>
    </source>
</evidence>
<evidence type="ECO:0000256" key="2">
    <source>
        <dbReference type="ARBA" id="ARBA00022490"/>
    </source>
</evidence>
<keyword evidence="5" id="KW-1185">Reference proteome</keyword>
<feature type="compositionally biased region" description="Polar residues" evidence="3">
    <location>
        <begin position="68"/>
        <end position="87"/>
    </location>
</feature>
<name>A0A9N7VZK8_PLEPL</name>
<dbReference type="PANTHER" id="PTHR12515">
    <property type="entry name" value="STERILE ALPHA MOTIF DOMAIN CONTAINING PROTEIN 4-RELATED"/>
    <property type="match status" value="1"/>
</dbReference>
<gene>
    <name evidence="4" type="ORF">PLEPLA_LOCUS48041</name>
</gene>
<organism evidence="4 5">
    <name type="scientific">Pleuronectes platessa</name>
    <name type="common">European plaice</name>
    <dbReference type="NCBI Taxonomy" id="8262"/>
    <lineage>
        <taxon>Eukaryota</taxon>
        <taxon>Metazoa</taxon>
        <taxon>Chordata</taxon>
        <taxon>Craniata</taxon>
        <taxon>Vertebrata</taxon>
        <taxon>Euteleostomi</taxon>
        <taxon>Actinopterygii</taxon>
        <taxon>Neopterygii</taxon>
        <taxon>Teleostei</taxon>
        <taxon>Neoteleostei</taxon>
        <taxon>Acanthomorphata</taxon>
        <taxon>Carangaria</taxon>
        <taxon>Pleuronectiformes</taxon>
        <taxon>Pleuronectoidei</taxon>
        <taxon>Pleuronectidae</taxon>
        <taxon>Pleuronectes</taxon>
    </lineage>
</organism>
<protein>
    <submittedName>
        <fullName evidence="4">Uncharacterized protein</fullName>
    </submittedName>
</protein>
<reference evidence="4" key="1">
    <citation type="submission" date="2020-03" db="EMBL/GenBank/DDBJ databases">
        <authorList>
            <person name="Weist P."/>
        </authorList>
    </citation>
    <scope>NUCLEOTIDE SEQUENCE</scope>
</reference>
<feature type="region of interest" description="Disordered" evidence="3">
    <location>
        <begin position="1"/>
        <end position="87"/>
    </location>
</feature>
<dbReference type="Proteomes" id="UP001153269">
    <property type="component" value="Unassembled WGS sequence"/>
</dbReference>
<accession>A0A9N7VZK8</accession>
<dbReference type="GO" id="GO:0003729">
    <property type="term" value="F:mRNA binding"/>
    <property type="evidence" value="ECO:0007669"/>
    <property type="project" value="TreeGrafter"/>
</dbReference>
<evidence type="ECO:0000313" key="4">
    <source>
        <dbReference type="EMBL" id="CAB1460204.1"/>
    </source>
</evidence>
<evidence type="ECO:0000256" key="3">
    <source>
        <dbReference type="SAM" id="MobiDB-lite"/>
    </source>
</evidence>
<comment type="subcellular location">
    <subcellularLocation>
        <location evidence="1">Cytoplasm</location>
    </subcellularLocation>
</comment>
<evidence type="ECO:0000313" key="5">
    <source>
        <dbReference type="Proteomes" id="UP001153269"/>
    </source>
</evidence>
<dbReference type="PANTHER" id="PTHR12515:SF8">
    <property type="entry name" value="PROTEIN SMAUG HOMOLOG 1"/>
    <property type="match status" value="1"/>
</dbReference>
<dbReference type="InterPro" id="IPR050897">
    <property type="entry name" value="SMAUG/VTS1_RNA-bind"/>
</dbReference>
<proteinExistence type="predicted"/>
<dbReference type="EMBL" id="CADEAL010004467">
    <property type="protein sequence ID" value="CAB1460204.1"/>
    <property type="molecule type" value="Genomic_DNA"/>
</dbReference>
<sequence length="139" mass="14799">MEATGPEAVPVHSQEDPPRHSRVPTAEKPVRLGLLGSGGLLGPTPRSASSTPTGPKQGRQGLWFANPGGSNSMPSRTHSSVQRTRSLPVHTTPQTMVMFQQADLQLPVTEPDINNRLESLCLSMTEHALGDGADRTSTI</sequence>
<dbReference type="GO" id="GO:0000932">
    <property type="term" value="C:P-body"/>
    <property type="evidence" value="ECO:0007669"/>
    <property type="project" value="TreeGrafter"/>
</dbReference>
<keyword evidence="2" id="KW-0963">Cytoplasm</keyword>
<comment type="caution">
    <text evidence="4">The sequence shown here is derived from an EMBL/GenBank/DDBJ whole genome shotgun (WGS) entry which is preliminary data.</text>
</comment>